<dbReference type="Pfam" id="PF20815">
    <property type="entry name" value="GIY_YIG_2"/>
    <property type="match status" value="1"/>
</dbReference>
<dbReference type="Gene3D" id="3.40.1440.10">
    <property type="entry name" value="GIY-YIG endonuclease"/>
    <property type="match status" value="1"/>
</dbReference>
<dbReference type="EMBL" id="JAUFQH010000029">
    <property type="protein sequence ID" value="MDN3621392.1"/>
    <property type="molecule type" value="Genomic_DNA"/>
</dbReference>
<dbReference type="PROSITE" id="PS50164">
    <property type="entry name" value="GIY_YIG"/>
    <property type="match status" value="1"/>
</dbReference>
<evidence type="ECO:0000313" key="2">
    <source>
        <dbReference type="EMBL" id="MDN3621392.1"/>
    </source>
</evidence>
<protein>
    <submittedName>
        <fullName evidence="2">GIY-YIG nuclease family protein</fullName>
    </submittedName>
</protein>
<reference evidence="2 3" key="1">
    <citation type="journal article" date="2014" name="Int. J. Syst. Evol. Microbiol.">
        <title>Complete genome sequence of Corynebacterium casei LMG S-19264T (=DSM 44701T), isolated from a smear-ripened cheese.</title>
        <authorList>
            <consortium name="US DOE Joint Genome Institute (JGI-PGF)"/>
            <person name="Walter F."/>
            <person name="Albersmeier A."/>
            <person name="Kalinowski J."/>
            <person name="Ruckert C."/>
        </authorList>
    </citation>
    <scope>NUCLEOTIDE SEQUENCE [LARGE SCALE GENOMIC DNA]</scope>
    <source>
        <strain evidence="2 3">CECT 8670</strain>
    </source>
</reference>
<dbReference type="Proteomes" id="UP001228636">
    <property type="component" value="Unassembled WGS sequence"/>
</dbReference>
<feature type="domain" description="GIY-YIG" evidence="1">
    <location>
        <begin position="42"/>
        <end position="142"/>
    </location>
</feature>
<dbReference type="AlphaFoldDB" id="A0AAJ1R1V1"/>
<evidence type="ECO:0000313" key="3">
    <source>
        <dbReference type="Proteomes" id="UP001228636"/>
    </source>
</evidence>
<dbReference type="InterPro" id="IPR035901">
    <property type="entry name" value="GIY-YIG_endonuc_sf"/>
</dbReference>
<dbReference type="RefSeq" id="WP_261972766.1">
    <property type="nucleotide sequence ID" value="NZ_CP103460.1"/>
</dbReference>
<comment type="caution">
    <text evidence="2">The sequence shown here is derived from an EMBL/GenBank/DDBJ whole genome shotgun (WGS) entry which is preliminary data.</text>
</comment>
<name>A0AAJ1R1V1_9FLAO</name>
<gene>
    <name evidence="2" type="ORF">QWY81_18150</name>
</gene>
<proteinExistence type="predicted"/>
<evidence type="ECO:0000259" key="1">
    <source>
        <dbReference type="PROSITE" id="PS50164"/>
    </source>
</evidence>
<organism evidence="2 3">
    <name type="scientific">Polaribacter sejongensis</name>
    <dbReference type="NCBI Taxonomy" id="985043"/>
    <lineage>
        <taxon>Bacteria</taxon>
        <taxon>Pseudomonadati</taxon>
        <taxon>Bacteroidota</taxon>
        <taxon>Flavobacteriia</taxon>
        <taxon>Flavobacteriales</taxon>
        <taxon>Flavobacteriaceae</taxon>
    </lineage>
</organism>
<dbReference type="SUPFAM" id="SSF82771">
    <property type="entry name" value="GIY-YIG endonuclease"/>
    <property type="match status" value="1"/>
</dbReference>
<sequence>MNYKFNEVELNKIFAKAEKQLFDSERIKFKKCKDWRKENVPNEAGIYAVFENENELLYIGESGNLKARMSEINRTVNHSFRKQFGHLRYKGIKSRKKFTADIEIILDEYFAENLFVSFLPVNLGRLEIETYLITKFQESLINSIKKRK</sequence>
<accession>A0AAJ1R1V1</accession>
<dbReference type="InterPro" id="IPR000305">
    <property type="entry name" value="GIY-YIG_endonuc"/>
</dbReference>
<dbReference type="InterPro" id="IPR049311">
    <property type="entry name" value="GIY_YIG_cat"/>
</dbReference>